<comment type="caution">
    <text evidence="1">The sequence shown here is derived from an EMBL/GenBank/DDBJ whole genome shotgun (WGS) entry which is preliminary data.</text>
</comment>
<name>A0A1G2PQM2_TERXR</name>
<accession>A0A1G2PQM2</accession>
<dbReference type="Proteomes" id="UP000178690">
    <property type="component" value="Unassembled WGS sequence"/>
</dbReference>
<gene>
    <name evidence="1" type="ORF">A2682_02110</name>
</gene>
<sequence length="82" mass="9506">MAITKAEILGRLTQDQEAAASALEATIDAEIRRNYVGRELVVTISHWPHERIRQELERRYREAGWILSFHSDQRDGSWITVS</sequence>
<dbReference type="EMBL" id="MHST01000002">
    <property type="protein sequence ID" value="OHA50029.1"/>
    <property type="molecule type" value="Genomic_DNA"/>
</dbReference>
<evidence type="ECO:0000313" key="1">
    <source>
        <dbReference type="EMBL" id="OHA50029.1"/>
    </source>
</evidence>
<evidence type="ECO:0008006" key="3">
    <source>
        <dbReference type="Google" id="ProtNLM"/>
    </source>
</evidence>
<evidence type="ECO:0000313" key="2">
    <source>
        <dbReference type="Proteomes" id="UP000178690"/>
    </source>
</evidence>
<dbReference type="AlphaFoldDB" id="A0A1G2PQM2"/>
<protein>
    <recommendedName>
        <fullName evidence="3">Smr domain-containing protein</fullName>
    </recommendedName>
</protein>
<reference evidence="1 2" key="1">
    <citation type="journal article" date="2016" name="Nat. Commun.">
        <title>Thousands of microbial genomes shed light on interconnected biogeochemical processes in an aquifer system.</title>
        <authorList>
            <person name="Anantharaman K."/>
            <person name="Brown C.T."/>
            <person name="Hug L.A."/>
            <person name="Sharon I."/>
            <person name="Castelle C.J."/>
            <person name="Probst A.J."/>
            <person name="Thomas B.C."/>
            <person name="Singh A."/>
            <person name="Wilkins M.J."/>
            <person name="Karaoz U."/>
            <person name="Brodie E.L."/>
            <person name="Williams K.H."/>
            <person name="Hubbard S.S."/>
            <person name="Banfield J.F."/>
        </authorList>
    </citation>
    <scope>NUCLEOTIDE SEQUENCE [LARGE SCALE GENOMIC DNA]</scope>
    <source>
        <strain evidence="2">RIFCSPHIGHO2_01_FULL_58_15</strain>
    </source>
</reference>
<organism evidence="1 2">
    <name type="scientific">Terrybacteria sp. (strain RIFCSPHIGHO2_01_FULL_58_15)</name>
    <dbReference type="NCBI Taxonomy" id="1802363"/>
    <lineage>
        <taxon>Bacteria</taxon>
        <taxon>Candidatus Terryibacteriota</taxon>
    </lineage>
</organism>
<proteinExistence type="predicted"/>